<protein>
    <submittedName>
        <fullName evidence="2">Putative transferase</fullName>
        <ecNumber evidence="2">2.3.1.-</ecNumber>
    </submittedName>
</protein>
<comment type="caution">
    <text evidence="2">The sequence shown here is derived from an EMBL/GenBank/DDBJ whole genome shotgun (WGS) entry which is preliminary data.</text>
</comment>
<name>A0A396I0E7_MEDTR</name>
<dbReference type="EMBL" id="PSQE01000005">
    <property type="protein sequence ID" value="RHN57644.1"/>
    <property type="molecule type" value="Genomic_DNA"/>
</dbReference>
<sequence>MQCHPSTLFTKLEVKHSPNLVPKMCIGKGEFTVKVTNKEIVAAALPMQEHWLPLSNLDLILPPVDVGVFFCYKNPIITTATHHSIVGCLKNSLTEALVSYYAFAGEVMTNSMGEPELLCNNRGVDFVEAFADVELQSLNLYNPDETVEGKLVPKKKHGVLAAQTTWMKCGGLVVACTFDHRIADAYSANMFLVSWAEIARPNNNKSLIPTMQPCFRRSLMTPRRPPSIHPSLYDMYVPISDMPPPPQLESDQKTDPIISRIYYVTSKELNNMQSLANSNNNGGSSKRSKLESFSAFLWKMVAEAASINNENIVAKMGLVVDGRKRLSNGDKNKEELMNSYFGNVLSIPYGGRLAEELVDNPLCWVADRVHEFLEAAVTEEHFLGLIDWVEEHRPVPGLARIYCGSTGGEEGPTFVVSSGQRFPESKVDFGWGKPVFGSYHFPWGGSAGYVMPMPSPKRNGDWLLYMHLPKGHLHFMEVQAPHFFRPVSWDYLLN</sequence>
<dbReference type="GO" id="GO:0016746">
    <property type="term" value="F:acyltransferase activity"/>
    <property type="evidence" value="ECO:0007669"/>
    <property type="project" value="UniProtKB-KW"/>
</dbReference>
<dbReference type="PANTHER" id="PTHR31642">
    <property type="entry name" value="TRICHOTHECENE 3-O-ACETYLTRANSFERASE"/>
    <property type="match status" value="1"/>
</dbReference>
<dbReference type="Proteomes" id="UP000265566">
    <property type="component" value="Chromosome 5"/>
</dbReference>
<dbReference type="InterPro" id="IPR023213">
    <property type="entry name" value="CAT-like_dom_sf"/>
</dbReference>
<dbReference type="Pfam" id="PF02458">
    <property type="entry name" value="Transferase"/>
    <property type="match status" value="1"/>
</dbReference>
<organism evidence="2">
    <name type="scientific">Medicago truncatula</name>
    <name type="common">Barrel medic</name>
    <name type="synonym">Medicago tribuloides</name>
    <dbReference type="NCBI Taxonomy" id="3880"/>
    <lineage>
        <taxon>Eukaryota</taxon>
        <taxon>Viridiplantae</taxon>
        <taxon>Streptophyta</taxon>
        <taxon>Embryophyta</taxon>
        <taxon>Tracheophyta</taxon>
        <taxon>Spermatophyta</taxon>
        <taxon>Magnoliopsida</taxon>
        <taxon>eudicotyledons</taxon>
        <taxon>Gunneridae</taxon>
        <taxon>Pentapetalae</taxon>
        <taxon>rosids</taxon>
        <taxon>fabids</taxon>
        <taxon>Fabales</taxon>
        <taxon>Fabaceae</taxon>
        <taxon>Papilionoideae</taxon>
        <taxon>50 kb inversion clade</taxon>
        <taxon>NPAAA clade</taxon>
        <taxon>Hologalegina</taxon>
        <taxon>IRL clade</taxon>
        <taxon>Trifolieae</taxon>
        <taxon>Medicago</taxon>
    </lineage>
</organism>
<dbReference type="PANTHER" id="PTHR31642:SF332">
    <property type="entry name" value="HXXXD-TYPE ACYL-TRANSFERASE FAMILY PROTEIN"/>
    <property type="match status" value="1"/>
</dbReference>
<keyword evidence="2" id="KW-0012">Acyltransferase</keyword>
<evidence type="ECO:0000313" key="2">
    <source>
        <dbReference type="EMBL" id="RHN57644.1"/>
    </source>
</evidence>
<dbReference type="InterPro" id="IPR050317">
    <property type="entry name" value="Plant_Fungal_Acyltransferase"/>
</dbReference>
<dbReference type="Gramene" id="rna33222">
    <property type="protein sequence ID" value="RHN57644.1"/>
    <property type="gene ID" value="gene33222"/>
</dbReference>
<accession>A0A396I0E7</accession>
<comment type="similarity">
    <text evidence="1">Belongs to the plant acyltransferase family.</text>
</comment>
<gene>
    <name evidence="2" type="ORF">MtrunA17_Chr5g0442691</name>
</gene>
<keyword evidence="2" id="KW-0808">Transferase</keyword>
<dbReference type="Gene3D" id="3.30.559.10">
    <property type="entry name" value="Chloramphenicol acetyltransferase-like domain"/>
    <property type="match status" value="2"/>
</dbReference>
<reference evidence="2" key="1">
    <citation type="journal article" date="2018" name="Nat. Plants">
        <title>Whole-genome landscape of Medicago truncatula symbiotic genes.</title>
        <authorList>
            <person name="Pecrix Y."/>
            <person name="Gamas P."/>
            <person name="Carrere S."/>
        </authorList>
    </citation>
    <scope>NUCLEOTIDE SEQUENCE</scope>
    <source>
        <tissue evidence="2">Leaves</tissue>
    </source>
</reference>
<proteinExistence type="inferred from homology"/>
<evidence type="ECO:0000256" key="1">
    <source>
        <dbReference type="ARBA" id="ARBA00009861"/>
    </source>
</evidence>
<dbReference type="EC" id="2.3.1.-" evidence="2"/>
<dbReference type="AlphaFoldDB" id="A0A396I0E7"/>